<organism evidence="7 8">
    <name type="scientific">Biomphalaria glabrata</name>
    <name type="common">Bloodfluke planorb</name>
    <name type="synonym">Freshwater snail</name>
    <dbReference type="NCBI Taxonomy" id="6526"/>
    <lineage>
        <taxon>Eukaryota</taxon>
        <taxon>Metazoa</taxon>
        <taxon>Spiralia</taxon>
        <taxon>Lophotrochozoa</taxon>
        <taxon>Mollusca</taxon>
        <taxon>Gastropoda</taxon>
        <taxon>Heterobranchia</taxon>
        <taxon>Euthyneura</taxon>
        <taxon>Panpulmonata</taxon>
        <taxon>Hygrophila</taxon>
        <taxon>Lymnaeoidea</taxon>
        <taxon>Planorbidae</taxon>
        <taxon>Biomphalaria</taxon>
    </lineage>
</organism>
<keyword evidence="2 5" id="KW-0812">Transmembrane</keyword>
<evidence type="ECO:0000313" key="7">
    <source>
        <dbReference type="Proteomes" id="UP001165740"/>
    </source>
</evidence>
<dbReference type="Gene3D" id="1.20.1070.10">
    <property type="entry name" value="Rhodopsin 7-helix transmembrane proteins"/>
    <property type="match status" value="1"/>
</dbReference>
<gene>
    <name evidence="8" type="primary">LOC106067342</name>
</gene>
<reference evidence="8" key="1">
    <citation type="submission" date="2025-08" db="UniProtKB">
        <authorList>
            <consortium name="RefSeq"/>
        </authorList>
    </citation>
    <scope>IDENTIFICATION</scope>
</reference>
<keyword evidence="4 5" id="KW-0472">Membrane</keyword>
<evidence type="ECO:0000256" key="5">
    <source>
        <dbReference type="SAM" id="Phobius"/>
    </source>
</evidence>
<dbReference type="PROSITE" id="PS50262">
    <property type="entry name" value="G_PROTEIN_RECEP_F1_2"/>
    <property type="match status" value="1"/>
</dbReference>
<dbReference type="PANTHER" id="PTHR46641">
    <property type="entry name" value="FMRFAMIDE RECEPTOR-RELATED"/>
    <property type="match status" value="1"/>
</dbReference>
<dbReference type="InterPro" id="IPR017452">
    <property type="entry name" value="GPCR_Rhodpsn_7TM"/>
</dbReference>
<protein>
    <submittedName>
        <fullName evidence="8">Probable G-protein coupled receptor frpr-1</fullName>
    </submittedName>
</protein>
<keyword evidence="7" id="KW-1185">Reference proteome</keyword>
<evidence type="ECO:0000259" key="6">
    <source>
        <dbReference type="PROSITE" id="PS50262"/>
    </source>
</evidence>
<evidence type="ECO:0000256" key="2">
    <source>
        <dbReference type="ARBA" id="ARBA00022692"/>
    </source>
</evidence>
<feature type="transmembrane region" description="Helical" evidence="5">
    <location>
        <begin position="305"/>
        <end position="329"/>
    </location>
</feature>
<feature type="transmembrane region" description="Helical" evidence="5">
    <location>
        <begin position="68"/>
        <end position="92"/>
    </location>
</feature>
<dbReference type="GO" id="GO:0016020">
    <property type="term" value="C:membrane"/>
    <property type="evidence" value="ECO:0007669"/>
    <property type="project" value="UniProtKB-SubCell"/>
</dbReference>
<evidence type="ECO:0000256" key="4">
    <source>
        <dbReference type="ARBA" id="ARBA00023136"/>
    </source>
</evidence>
<dbReference type="Proteomes" id="UP001165740">
    <property type="component" value="Chromosome 8"/>
</dbReference>
<comment type="subcellular location">
    <subcellularLocation>
        <location evidence="1">Membrane</location>
    </subcellularLocation>
</comment>
<keyword evidence="3 5" id="KW-1133">Transmembrane helix</keyword>
<name>A0A9U8ECJ2_BIOGL</name>
<evidence type="ECO:0000313" key="8">
    <source>
        <dbReference type="RefSeq" id="XP_013081966.2"/>
    </source>
</evidence>
<dbReference type="OrthoDB" id="10358633at2759"/>
<evidence type="ECO:0000256" key="3">
    <source>
        <dbReference type="ARBA" id="ARBA00022989"/>
    </source>
</evidence>
<feature type="transmembrane region" description="Helical" evidence="5">
    <location>
        <begin position="159"/>
        <end position="183"/>
    </location>
</feature>
<dbReference type="KEGG" id="bgt:106067342"/>
<feature type="transmembrane region" description="Helical" evidence="5">
    <location>
        <begin position="203"/>
        <end position="229"/>
    </location>
</feature>
<keyword evidence="8" id="KW-0675">Receptor</keyword>
<dbReference type="AlphaFoldDB" id="A0A9U8ECJ2"/>
<dbReference type="SUPFAM" id="SSF81321">
    <property type="entry name" value="Family A G protein-coupled receptor-like"/>
    <property type="match status" value="1"/>
</dbReference>
<evidence type="ECO:0000256" key="1">
    <source>
        <dbReference type="ARBA" id="ARBA00004370"/>
    </source>
</evidence>
<dbReference type="GeneID" id="106067342"/>
<proteinExistence type="predicted"/>
<feature type="transmembrane region" description="Helical" evidence="5">
    <location>
        <begin position="36"/>
        <end position="62"/>
    </location>
</feature>
<dbReference type="RefSeq" id="XP_013081966.2">
    <property type="nucleotide sequence ID" value="XM_013226512.2"/>
</dbReference>
<dbReference type="PANTHER" id="PTHR46641:SF18">
    <property type="entry name" value="G-PROTEIN COUPLED RECEPTORS FAMILY 1 PROFILE DOMAIN-CONTAINING PROTEIN"/>
    <property type="match status" value="1"/>
</dbReference>
<sequence length="346" mass="39533">MCEMELINISAEIHLQGNLSVTVYDDNFFRILSIKALIMVGIVIQPVFIFIGVVGNLINIVVFLKMRLVDSITLCFFFLSCSDLLSLLFLFALRFTTDFMPEDVRMDGLTIAYVIVFYYLMLYDVSQMLTSYIALQKCCCVALPFTFKSTFTRLRSSLVVACIAVSAMIMYLPIFTAQGIQVISDNATTRLTLWTTSSRSDVILVINFWGLLLPSVCQILVVASLIVLASSLRSSSHFHKSISQKGDDKVAPERRATKRGKETQAVYVTSFVALIYVLCNTPRLMISYASLIEPEFNLFKLYTEIYIALNIFRNTIEAINTSLNIFVFLKFNRKYRRTFFVLRWRQ</sequence>
<dbReference type="InterPro" id="IPR052954">
    <property type="entry name" value="GPCR-Ligand_Int"/>
</dbReference>
<dbReference type="OMA" id="CEMELIN"/>
<accession>A0A9U8ECJ2</accession>
<feature type="transmembrane region" description="Helical" evidence="5">
    <location>
        <begin position="265"/>
        <end position="285"/>
    </location>
</feature>
<feature type="domain" description="G-protein coupled receptors family 1 profile" evidence="6">
    <location>
        <begin position="55"/>
        <end position="328"/>
    </location>
</feature>